<name>D5UTK5_TSUPD</name>
<evidence type="ECO:0000313" key="1">
    <source>
        <dbReference type="EMBL" id="ADG77359.1"/>
    </source>
</evidence>
<keyword evidence="2" id="KW-1185">Reference proteome</keyword>
<reference evidence="2" key="1">
    <citation type="submission" date="2010-03" db="EMBL/GenBank/DDBJ databases">
        <title>The complete chromosome of Tsukamurella paurometabola DSM 20162.</title>
        <authorList>
            <consortium name="US DOE Joint Genome Institute (JGI-PGF)"/>
            <person name="Lucas S."/>
            <person name="Copeland A."/>
            <person name="Lapidus A."/>
            <person name="Glavina del Rio T."/>
            <person name="Dalin E."/>
            <person name="Tice H."/>
            <person name="Bruce D."/>
            <person name="Goodwin L."/>
            <person name="Pitluck S."/>
            <person name="Kyrpides N."/>
            <person name="Mavromatis K."/>
            <person name="Ivanova N."/>
            <person name="Mikhailova N."/>
            <person name="Munk A.C."/>
            <person name="Brettin T."/>
            <person name="Detter J.C."/>
            <person name="Tapia R."/>
            <person name="Han C."/>
            <person name="Larimer F."/>
            <person name="Land M."/>
            <person name="Hauser L."/>
            <person name="Markowitz V."/>
            <person name="Cheng J.-F."/>
            <person name="Hugenholtz P."/>
            <person name="Woyke T."/>
            <person name="Wu D."/>
            <person name="Jando M."/>
            <person name="Brambilla E."/>
            <person name="Klenk H.-P."/>
            <person name="Eisen J.A."/>
        </authorList>
    </citation>
    <scope>NUCLEOTIDE SEQUENCE [LARGE SCALE GENOMIC DNA]</scope>
    <source>
        <strain evidence="2">ATCC 8368 / DSM 20162 / CCUG 35730 / CIP 100753 / JCM 10117 / KCTC 9821 / NBRC 16120 / NCIMB 702349 / NCTC 13040</strain>
    </source>
</reference>
<dbReference type="AlphaFoldDB" id="D5UTK5"/>
<dbReference type="RefSeq" id="WP_013125400.1">
    <property type="nucleotide sequence ID" value="NC_014158.1"/>
</dbReference>
<reference evidence="1 2" key="2">
    <citation type="journal article" date="2011" name="Stand. Genomic Sci.">
        <title>Complete genome sequence of Tsukamurella paurometabola type strain (no. 33).</title>
        <authorList>
            <person name="Munk A.C."/>
            <person name="Lapidus A."/>
            <person name="Lucas S."/>
            <person name="Nolan M."/>
            <person name="Tice H."/>
            <person name="Cheng J.F."/>
            <person name="Del Rio T.G."/>
            <person name="Goodwin L."/>
            <person name="Pitluck S."/>
            <person name="Liolios K."/>
            <person name="Huntemann M."/>
            <person name="Ivanova N."/>
            <person name="Mavromatis K."/>
            <person name="Mikhailova N."/>
            <person name="Pati A."/>
            <person name="Chen A."/>
            <person name="Palaniappan K."/>
            <person name="Tapia R."/>
            <person name="Han C."/>
            <person name="Land M."/>
            <person name="Hauser L."/>
            <person name="Chang Y.J."/>
            <person name="Jeffries C.D."/>
            <person name="Brettin T."/>
            <person name="Yasawong M."/>
            <person name="Brambilla E.M."/>
            <person name="Rohde M."/>
            <person name="Sikorski J."/>
            <person name="Goker M."/>
            <person name="Detter J.C."/>
            <person name="Woyke T."/>
            <person name="Bristow J."/>
            <person name="Eisen J.A."/>
            <person name="Markowitz V."/>
            <person name="Hugenholtz P."/>
            <person name="Kyrpides N.C."/>
            <person name="Klenk H.P."/>
        </authorList>
    </citation>
    <scope>NUCLEOTIDE SEQUENCE [LARGE SCALE GENOMIC DNA]</scope>
    <source>
        <strain evidence="2">ATCC 8368 / DSM 20162 / CCUG 35730 / CIP 100753 / JCM 10117 / KCTC 9821 / NBRC 16120 / NCIMB 702349 / NCTC 13040</strain>
    </source>
</reference>
<protein>
    <submittedName>
        <fullName evidence="1">Uncharacterized protein</fullName>
    </submittedName>
</protein>
<sequence length="160" mass="17397">MENLISEVSAALAAEPAEKKAKLDALWASLDEDDHASRCIAAHYIADVQEELDDEVAWDELCLRESINVSDADLQAVYPTLTVAGFMSSLRLNLADGYRRQGRFAEAADQLASSREFDFALSEATPEEKVYAVGIRQAQHTVATLIAAEDRSKQAPPSGA</sequence>
<dbReference type="STRING" id="521096.Tpau_0722"/>
<dbReference type="HOGENOM" id="CLU_120515_0_0_11"/>
<accession>D5UTK5</accession>
<proteinExistence type="predicted"/>
<gene>
    <name evidence="1" type="ordered locus">Tpau_0722</name>
</gene>
<organism evidence="1 2">
    <name type="scientific">Tsukamurella paurometabola (strain ATCC 8368 / DSM 20162 / CCUG 35730 / CIP 100753 / JCM 10117 / KCTC 9821 / NBRC 16120 / NCIMB 702349 / NCTC 13040)</name>
    <name type="common">Corynebacterium paurometabolum</name>
    <dbReference type="NCBI Taxonomy" id="521096"/>
    <lineage>
        <taxon>Bacteria</taxon>
        <taxon>Bacillati</taxon>
        <taxon>Actinomycetota</taxon>
        <taxon>Actinomycetes</taxon>
        <taxon>Mycobacteriales</taxon>
        <taxon>Tsukamurellaceae</taxon>
        <taxon>Tsukamurella</taxon>
    </lineage>
</organism>
<dbReference type="KEGG" id="tpr:Tpau_0722"/>
<dbReference type="EMBL" id="CP001966">
    <property type="protein sequence ID" value="ADG77359.1"/>
    <property type="molecule type" value="Genomic_DNA"/>
</dbReference>
<dbReference type="Proteomes" id="UP000001213">
    <property type="component" value="Chromosome"/>
</dbReference>
<evidence type="ECO:0000313" key="2">
    <source>
        <dbReference type="Proteomes" id="UP000001213"/>
    </source>
</evidence>